<dbReference type="InterPro" id="IPR024163">
    <property type="entry name" value="Aerotolerance_reg_N"/>
</dbReference>
<keyword evidence="1" id="KW-0472">Membrane</keyword>
<proteinExistence type="predicted"/>
<feature type="domain" description="Aerotolerance regulator N-terminal" evidence="2">
    <location>
        <begin position="1"/>
        <end position="76"/>
    </location>
</feature>
<protein>
    <recommendedName>
        <fullName evidence="2">Aerotolerance regulator N-terminal domain-containing protein</fullName>
    </recommendedName>
</protein>
<keyword evidence="4" id="KW-1185">Reference proteome</keyword>
<accession>A0A5C5Z7A4</accession>
<dbReference type="PANTHER" id="PTHR37464">
    <property type="entry name" value="BLL2463 PROTEIN"/>
    <property type="match status" value="1"/>
</dbReference>
<feature type="transmembrane region" description="Helical" evidence="1">
    <location>
        <begin position="56"/>
        <end position="73"/>
    </location>
</feature>
<name>A0A5C5Z7A4_9BACT</name>
<organism evidence="3 4">
    <name type="scientific">Novipirellula herctigrandis</name>
    <dbReference type="NCBI Taxonomy" id="2527986"/>
    <lineage>
        <taxon>Bacteria</taxon>
        <taxon>Pseudomonadati</taxon>
        <taxon>Planctomycetota</taxon>
        <taxon>Planctomycetia</taxon>
        <taxon>Pirellulales</taxon>
        <taxon>Pirellulaceae</taxon>
        <taxon>Novipirellula</taxon>
    </lineage>
</organism>
<evidence type="ECO:0000313" key="4">
    <source>
        <dbReference type="Proteomes" id="UP000315010"/>
    </source>
</evidence>
<dbReference type="Pfam" id="PF07584">
    <property type="entry name" value="BatA"/>
    <property type="match status" value="1"/>
</dbReference>
<keyword evidence="1" id="KW-0812">Transmembrane</keyword>
<dbReference type="Proteomes" id="UP000315010">
    <property type="component" value="Unassembled WGS sequence"/>
</dbReference>
<evidence type="ECO:0000256" key="1">
    <source>
        <dbReference type="SAM" id="Phobius"/>
    </source>
</evidence>
<evidence type="ECO:0000313" key="3">
    <source>
        <dbReference type="EMBL" id="TWT82947.1"/>
    </source>
</evidence>
<feature type="transmembrane region" description="Helical" evidence="1">
    <location>
        <begin position="6"/>
        <end position="24"/>
    </location>
</feature>
<gene>
    <name evidence="3" type="ORF">CA13_44100</name>
</gene>
<dbReference type="InterPro" id="IPR011933">
    <property type="entry name" value="Double_TM_dom"/>
</dbReference>
<sequence>MSLLHPWMLLALPLMALPVVIHLLNQRRYQTKSWAAMLFLMQAHQAQRGHAKIRQWAILAIRTMAIGALILAASRPLMDGLAGWSFGNGADSTIFVLDRSPSMQQTGLSGESKLQSSVQRIANVFSKWGRSDFAVIDSVYEEPSTLLSVQSLIDSRHGRSASNTADIPAMLNKAVEYSRRNQSGSTDVWICSDLRLADWKPDSSDWLTLRESVRDHPGSMRFHLLAYPEQPPSINRSIRVKEIWRVRGSEASEVVLSIEVACDVTAHPPSEVPVMVEINGVSTRFIVKFDGNAVAQHEFRIPIAPHNENGWGHLSIPADANLADNDAYFVIDEVTIRRVILVSESADVSRVLKLAASVSPDTGTETGAEVEWVEPSQFDALSLDEVALVVWQASLPDDSTSLRIESFVNRGGQVVFFPPSQLESGLELVGNNAFNGVRWSRWVHDQGRAMVESWRRDQDLLVVTSNGEELPVDELQIDAYGKLEGDITVLATLSGGDPLLARVPTAKGGVFFCTTLPSEKFSSLAENGVVLYAMIQRAIDQGLISLVSSSQCIAGQVPRSMTQSLASWHRVAGDQSTSSSEYAFQCGVYEIDSEQVRSGQGVAGGGNSVAVNRSEAEDQPGLATVALLQGLFDELDFTRVDGALDQESTGASEVWRFFLLAMLGALLFEAILCLPRSLKKEIVPKSSSQTSSWASLRIAKAENETA</sequence>
<keyword evidence="1" id="KW-1133">Transmembrane helix</keyword>
<dbReference type="AlphaFoldDB" id="A0A5C5Z7A4"/>
<evidence type="ECO:0000259" key="2">
    <source>
        <dbReference type="Pfam" id="PF07584"/>
    </source>
</evidence>
<dbReference type="EMBL" id="SJPJ01000001">
    <property type="protein sequence ID" value="TWT82947.1"/>
    <property type="molecule type" value="Genomic_DNA"/>
</dbReference>
<dbReference type="NCBIfam" id="TIGR02226">
    <property type="entry name" value="two_anch"/>
    <property type="match status" value="1"/>
</dbReference>
<comment type="caution">
    <text evidence="3">The sequence shown here is derived from an EMBL/GenBank/DDBJ whole genome shotgun (WGS) entry which is preliminary data.</text>
</comment>
<reference evidence="3 4" key="1">
    <citation type="submission" date="2019-02" db="EMBL/GenBank/DDBJ databases">
        <title>Deep-cultivation of Planctomycetes and their phenomic and genomic characterization uncovers novel biology.</title>
        <authorList>
            <person name="Wiegand S."/>
            <person name="Jogler M."/>
            <person name="Boedeker C."/>
            <person name="Pinto D."/>
            <person name="Vollmers J."/>
            <person name="Rivas-Marin E."/>
            <person name="Kohn T."/>
            <person name="Peeters S.H."/>
            <person name="Heuer A."/>
            <person name="Rast P."/>
            <person name="Oberbeckmann S."/>
            <person name="Bunk B."/>
            <person name="Jeske O."/>
            <person name="Meyerdierks A."/>
            <person name="Storesund J.E."/>
            <person name="Kallscheuer N."/>
            <person name="Luecker S."/>
            <person name="Lage O.M."/>
            <person name="Pohl T."/>
            <person name="Merkel B.J."/>
            <person name="Hornburger P."/>
            <person name="Mueller R.-W."/>
            <person name="Bruemmer F."/>
            <person name="Labrenz M."/>
            <person name="Spormann A.M."/>
            <person name="Op Den Camp H."/>
            <person name="Overmann J."/>
            <person name="Amann R."/>
            <person name="Jetten M.S.M."/>
            <person name="Mascher T."/>
            <person name="Medema M.H."/>
            <person name="Devos D.P."/>
            <person name="Kaster A.-K."/>
            <person name="Ovreas L."/>
            <person name="Rohde M."/>
            <person name="Galperin M.Y."/>
            <person name="Jogler C."/>
        </authorList>
    </citation>
    <scope>NUCLEOTIDE SEQUENCE [LARGE SCALE GENOMIC DNA]</scope>
    <source>
        <strain evidence="3 4">CA13</strain>
    </source>
</reference>
<dbReference type="RefSeq" id="WP_146399777.1">
    <property type="nucleotide sequence ID" value="NZ_SJPJ01000001.1"/>
</dbReference>
<dbReference type="OrthoDB" id="224458at2"/>
<dbReference type="PANTHER" id="PTHR37464:SF1">
    <property type="entry name" value="BLL2463 PROTEIN"/>
    <property type="match status" value="1"/>
</dbReference>